<dbReference type="AlphaFoldDB" id="A0A8K0CFY2"/>
<protein>
    <recommendedName>
        <fullName evidence="8">Homeobox domain-containing protein</fullName>
    </recommendedName>
</protein>
<dbReference type="PROSITE" id="PS50071">
    <property type="entry name" value="HOMEOBOX_2"/>
    <property type="match status" value="1"/>
</dbReference>
<evidence type="ECO:0000313" key="10">
    <source>
        <dbReference type="Proteomes" id="UP000801492"/>
    </source>
</evidence>
<dbReference type="Pfam" id="PF00046">
    <property type="entry name" value="Homeodomain"/>
    <property type="match status" value="1"/>
</dbReference>
<evidence type="ECO:0000256" key="1">
    <source>
        <dbReference type="ARBA" id="ARBA00004123"/>
    </source>
</evidence>
<dbReference type="InterPro" id="IPR050848">
    <property type="entry name" value="Homeobox_TF"/>
</dbReference>
<dbReference type="Proteomes" id="UP000801492">
    <property type="component" value="Unassembled WGS sequence"/>
</dbReference>
<dbReference type="SUPFAM" id="SSF46689">
    <property type="entry name" value="Homeodomain-like"/>
    <property type="match status" value="1"/>
</dbReference>
<accession>A0A8K0CFY2</accession>
<sequence>MSEKRNVRNQLCGDRLSQGRENGLPRRLRTAYTNTQLLELEKEFHFNKYLCRPRRIEIAASLDLTERQVKVWFQNRRMKHKRQTLSKQNDDGDDKDSISSDGAKSGKMSSDKLLGDEMSKKSCQGCEMPPAGVCGPHDEVPDLNSSRGNNNNTPSATNNNTSFSNNNSNGASSIASSGSFDKMISEEDSQSNEDISSRSSPRISKKGSSGSSTISIKTETHRNSPSTTERRVGICKMSPSLSHKETAMLGNSTDAVPTKMPSKCMTTSSTPGTPSVNPATLGMTPGNNPMYPHLQRSSPTTATAIASATVTIQNVSNSIPPFAARGAQVNNFQNQYQINSQVDYRTEGRSKHHQQQYQHGTHAGYTSGDMYNPDQVVVAESQTYFRNQIHPNAMTHEESKEDISLRTSGRSRQGYQSVYSNQQSYYSYNKRHLAPSEGYQHSVTNQSGYSHGYQSEHAGYNHYGYPSGNMYPNESSNSMGPHVSANSVHMGHGHEPSANYYHGDNIHPMHKVHNHAEYTSKVNYYENNAYSSPQMVSHTESSNYIPTEAFPNASAPTSLAAAAVMTPPASVQTDSSDTYNSFHQFYSGETPQTHVPPTGENSNSSSDFNFLSNLANDFTPEYYQI</sequence>
<feature type="region of interest" description="Disordered" evidence="7">
    <location>
        <begin position="391"/>
        <end position="412"/>
    </location>
</feature>
<feature type="compositionally biased region" description="Basic and acidic residues" evidence="7">
    <location>
        <begin position="109"/>
        <end position="120"/>
    </location>
</feature>
<evidence type="ECO:0000313" key="9">
    <source>
        <dbReference type="EMBL" id="KAF2884471.1"/>
    </source>
</evidence>
<evidence type="ECO:0000259" key="8">
    <source>
        <dbReference type="PROSITE" id="PS50071"/>
    </source>
</evidence>
<dbReference type="PRINTS" id="PR00024">
    <property type="entry name" value="HOMEOBOX"/>
</dbReference>
<dbReference type="InterPro" id="IPR020479">
    <property type="entry name" value="HD_metazoa"/>
</dbReference>
<feature type="region of interest" description="Disordered" evidence="7">
    <location>
        <begin position="252"/>
        <end position="276"/>
    </location>
</feature>
<dbReference type="GO" id="GO:0048513">
    <property type="term" value="P:animal organ development"/>
    <property type="evidence" value="ECO:0007669"/>
    <property type="project" value="UniProtKB-ARBA"/>
</dbReference>
<feature type="domain" description="Homeobox" evidence="8">
    <location>
        <begin position="23"/>
        <end position="83"/>
    </location>
</feature>
<dbReference type="SMART" id="SM00389">
    <property type="entry name" value="HOX"/>
    <property type="match status" value="1"/>
</dbReference>
<keyword evidence="10" id="KW-1185">Reference proteome</keyword>
<feature type="compositionally biased region" description="Low complexity" evidence="7">
    <location>
        <begin position="197"/>
        <end position="217"/>
    </location>
</feature>
<name>A0A8K0CFY2_IGNLU</name>
<dbReference type="FunFam" id="1.10.10.60:FF:000176">
    <property type="entry name" value="pancreas/duodenum homeobox protein 1"/>
    <property type="match status" value="1"/>
</dbReference>
<evidence type="ECO:0000256" key="2">
    <source>
        <dbReference type="ARBA" id="ARBA00023125"/>
    </source>
</evidence>
<gene>
    <name evidence="9" type="ORF">ILUMI_21701</name>
</gene>
<feature type="compositionally biased region" description="Basic and acidic residues" evidence="7">
    <location>
        <begin position="395"/>
        <end position="404"/>
    </location>
</feature>
<feature type="region of interest" description="Disordered" evidence="7">
    <location>
        <begin position="1"/>
        <end position="20"/>
    </location>
</feature>
<dbReference type="PANTHER" id="PTHR24333:SF13">
    <property type="entry name" value="HOMEOBOX DOMAIN-CONTAINING PROTEIN"/>
    <property type="match status" value="1"/>
</dbReference>
<dbReference type="GO" id="GO:0003677">
    <property type="term" value="F:DNA binding"/>
    <property type="evidence" value="ECO:0007669"/>
    <property type="project" value="UniProtKB-UniRule"/>
</dbReference>
<dbReference type="PROSITE" id="PS00027">
    <property type="entry name" value="HOMEOBOX_1"/>
    <property type="match status" value="1"/>
</dbReference>
<reference evidence="9" key="1">
    <citation type="submission" date="2019-08" db="EMBL/GenBank/DDBJ databases">
        <title>The genome of the North American firefly Photinus pyralis.</title>
        <authorList>
            <consortium name="Photinus pyralis genome working group"/>
            <person name="Fallon T.R."/>
            <person name="Sander Lower S.E."/>
            <person name="Weng J.-K."/>
        </authorList>
    </citation>
    <scope>NUCLEOTIDE SEQUENCE</scope>
    <source>
        <strain evidence="9">TRF0915ILg1</strain>
        <tissue evidence="9">Whole body</tissue>
    </source>
</reference>
<dbReference type="PANTHER" id="PTHR24333">
    <property type="entry name" value="HOMEO BOX HB9 LIKE A-RELATED"/>
    <property type="match status" value="1"/>
</dbReference>
<feature type="region of interest" description="Disordered" evidence="7">
    <location>
        <begin position="587"/>
        <end position="608"/>
    </location>
</feature>
<dbReference type="Gene3D" id="1.10.10.60">
    <property type="entry name" value="Homeodomain-like"/>
    <property type="match status" value="1"/>
</dbReference>
<comment type="caution">
    <text evidence="9">The sequence shown here is derived from an EMBL/GenBank/DDBJ whole genome shotgun (WGS) entry which is preliminary data.</text>
</comment>
<dbReference type="InterPro" id="IPR017970">
    <property type="entry name" value="Homeobox_CS"/>
</dbReference>
<keyword evidence="3 5" id="KW-0371">Homeobox</keyword>
<feature type="region of interest" description="Disordered" evidence="7">
    <location>
        <begin position="78"/>
        <end position="232"/>
    </location>
</feature>
<dbReference type="InterPro" id="IPR009057">
    <property type="entry name" value="Homeodomain-like_sf"/>
</dbReference>
<feature type="compositionally biased region" description="Low complexity" evidence="7">
    <location>
        <begin position="148"/>
        <end position="179"/>
    </location>
</feature>
<dbReference type="GO" id="GO:0000981">
    <property type="term" value="F:DNA-binding transcription factor activity, RNA polymerase II-specific"/>
    <property type="evidence" value="ECO:0007669"/>
    <property type="project" value="InterPro"/>
</dbReference>
<evidence type="ECO:0000256" key="4">
    <source>
        <dbReference type="ARBA" id="ARBA00023242"/>
    </source>
</evidence>
<feature type="region of interest" description="Disordered" evidence="7">
    <location>
        <begin position="345"/>
        <end position="371"/>
    </location>
</feature>
<keyword evidence="2 5" id="KW-0238">DNA-binding</keyword>
<feature type="DNA-binding region" description="Homeobox" evidence="5">
    <location>
        <begin position="25"/>
        <end position="84"/>
    </location>
</feature>
<evidence type="ECO:0000256" key="5">
    <source>
        <dbReference type="PROSITE-ProRule" id="PRU00108"/>
    </source>
</evidence>
<evidence type="ECO:0000256" key="3">
    <source>
        <dbReference type="ARBA" id="ARBA00023155"/>
    </source>
</evidence>
<proteinExistence type="predicted"/>
<dbReference type="EMBL" id="VTPC01090166">
    <property type="protein sequence ID" value="KAF2884471.1"/>
    <property type="molecule type" value="Genomic_DNA"/>
</dbReference>
<feature type="compositionally biased region" description="Polar residues" evidence="7">
    <location>
        <begin position="264"/>
        <end position="276"/>
    </location>
</feature>
<evidence type="ECO:0000256" key="6">
    <source>
        <dbReference type="RuleBase" id="RU000682"/>
    </source>
</evidence>
<organism evidence="9 10">
    <name type="scientific">Ignelater luminosus</name>
    <name type="common">Cucubano</name>
    <name type="synonym">Pyrophorus luminosus</name>
    <dbReference type="NCBI Taxonomy" id="2038154"/>
    <lineage>
        <taxon>Eukaryota</taxon>
        <taxon>Metazoa</taxon>
        <taxon>Ecdysozoa</taxon>
        <taxon>Arthropoda</taxon>
        <taxon>Hexapoda</taxon>
        <taxon>Insecta</taxon>
        <taxon>Pterygota</taxon>
        <taxon>Neoptera</taxon>
        <taxon>Endopterygota</taxon>
        <taxon>Coleoptera</taxon>
        <taxon>Polyphaga</taxon>
        <taxon>Elateriformia</taxon>
        <taxon>Elateroidea</taxon>
        <taxon>Elateridae</taxon>
        <taxon>Agrypninae</taxon>
        <taxon>Pyrophorini</taxon>
        <taxon>Ignelater</taxon>
    </lineage>
</organism>
<keyword evidence="4 5" id="KW-0539">Nucleus</keyword>
<dbReference type="OrthoDB" id="6159439at2759"/>
<comment type="subcellular location">
    <subcellularLocation>
        <location evidence="1 5 6">Nucleus</location>
    </subcellularLocation>
</comment>
<feature type="compositionally biased region" description="Basic and acidic residues" evidence="7">
    <location>
        <begin position="218"/>
        <end position="232"/>
    </location>
</feature>
<evidence type="ECO:0000256" key="7">
    <source>
        <dbReference type="SAM" id="MobiDB-lite"/>
    </source>
</evidence>
<dbReference type="InterPro" id="IPR001356">
    <property type="entry name" value="HD"/>
</dbReference>
<dbReference type="GO" id="GO:0005634">
    <property type="term" value="C:nucleus"/>
    <property type="evidence" value="ECO:0007669"/>
    <property type="project" value="UniProtKB-SubCell"/>
</dbReference>
<dbReference type="CDD" id="cd00086">
    <property type="entry name" value="homeodomain"/>
    <property type="match status" value="1"/>
</dbReference>